<dbReference type="AlphaFoldDB" id="A0A8B6DWD3"/>
<reference evidence="1" key="1">
    <citation type="submission" date="2018-11" db="EMBL/GenBank/DDBJ databases">
        <authorList>
            <person name="Alioto T."/>
            <person name="Alioto T."/>
        </authorList>
    </citation>
    <scope>NUCLEOTIDE SEQUENCE</scope>
</reference>
<protein>
    <submittedName>
        <fullName evidence="1">Uncharacterized protein</fullName>
    </submittedName>
</protein>
<sequence>MYLYACFFFSSTSNPRKEVFLFYKIESPLSNFYAARFEVSGKWYTIVQSNSTYTKKPHDLNKIVTDPPKIKHLNGSAFPMTLCREAFWESSAVTKPLKGI</sequence>
<evidence type="ECO:0000313" key="1">
    <source>
        <dbReference type="EMBL" id="VDI24528.1"/>
    </source>
</evidence>
<organism evidence="1 2">
    <name type="scientific">Mytilus galloprovincialis</name>
    <name type="common">Mediterranean mussel</name>
    <dbReference type="NCBI Taxonomy" id="29158"/>
    <lineage>
        <taxon>Eukaryota</taxon>
        <taxon>Metazoa</taxon>
        <taxon>Spiralia</taxon>
        <taxon>Lophotrochozoa</taxon>
        <taxon>Mollusca</taxon>
        <taxon>Bivalvia</taxon>
        <taxon>Autobranchia</taxon>
        <taxon>Pteriomorphia</taxon>
        <taxon>Mytilida</taxon>
        <taxon>Mytiloidea</taxon>
        <taxon>Mytilidae</taxon>
        <taxon>Mytilinae</taxon>
        <taxon>Mytilus</taxon>
    </lineage>
</organism>
<evidence type="ECO:0000313" key="2">
    <source>
        <dbReference type="Proteomes" id="UP000596742"/>
    </source>
</evidence>
<dbReference type="EMBL" id="UYJE01004046">
    <property type="protein sequence ID" value="VDI24528.1"/>
    <property type="molecule type" value="Genomic_DNA"/>
</dbReference>
<proteinExistence type="predicted"/>
<keyword evidence="2" id="KW-1185">Reference proteome</keyword>
<dbReference type="Proteomes" id="UP000596742">
    <property type="component" value="Unassembled WGS sequence"/>
</dbReference>
<gene>
    <name evidence="1" type="ORF">MGAL_10B020335</name>
</gene>
<accession>A0A8B6DWD3</accession>
<comment type="caution">
    <text evidence="1">The sequence shown here is derived from an EMBL/GenBank/DDBJ whole genome shotgun (WGS) entry which is preliminary data.</text>
</comment>
<name>A0A8B6DWD3_MYTGA</name>
<dbReference type="InterPro" id="IPR037238">
    <property type="entry name" value="YbiA-like_sf"/>
</dbReference>
<dbReference type="SUPFAM" id="SSF143990">
    <property type="entry name" value="YbiA-like"/>
    <property type="match status" value="1"/>
</dbReference>